<dbReference type="RefSeq" id="WP_101520656.1">
    <property type="nucleotide sequence ID" value="NZ_PKLZ01000003.1"/>
</dbReference>
<evidence type="ECO:0000259" key="1">
    <source>
        <dbReference type="Pfam" id="PF06742"/>
    </source>
</evidence>
<proteinExistence type="predicted"/>
<keyword evidence="3" id="KW-1185">Reference proteome</keyword>
<accession>A0A2N5Y3T7</accession>
<dbReference type="AlphaFoldDB" id="A0A2N5Y3T7"/>
<dbReference type="InterPro" id="IPR010621">
    <property type="entry name" value="DUF1214"/>
</dbReference>
<reference evidence="3" key="1">
    <citation type="submission" date="2017-11" db="EMBL/GenBank/DDBJ databases">
        <title>The draft genome sequence of Chromatocurvus sp. F02.</title>
        <authorList>
            <person name="Du Z.-J."/>
            <person name="Chang Y.-Q."/>
        </authorList>
    </citation>
    <scope>NUCLEOTIDE SEQUENCE [LARGE SCALE GENOMIC DNA]</scope>
    <source>
        <strain evidence="3">F02</strain>
    </source>
</reference>
<protein>
    <recommendedName>
        <fullName evidence="1">DUF1214 domain-containing protein</fullName>
    </recommendedName>
</protein>
<dbReference type="OrthoDB" id="7053758at2"/>
<gene>
    <name evidence="2" type="ORF">CWI75_06430</name>
</gene>
<dbReference type="Gene3D" id="2.60.120.1600">
    <property type="match status" value="1"/>
</dbReference>
<feature type="domain" description="DUF1214" evidence="1">
    <location>
        <begin position="138"/>
        <end position="172"/>
    </location>
</feature>
<comment type="caution">
    <text evidence="2">The sequence shown here is derived from an EMBL/GenBank/DDBJ whole genome shotgun (WGS) entry which is preliminary data.</text>
</comment>
<dbReference type="Pfam" id="PF06742">
    <property type="entry name" value="DUF1214"/>
    <property type="match status" value="2"/>
</dbReference>
<feature type="domain" description="DUF1214" evidence="1">
    <location>
        <begin position="282"/>
        <end position="351"/>
    </location>
</feature>
<evidence type="ECO:0000313" key="3">
    <source>
        <dbReference type="Proteomes" id="UP000234845"/>
    </source>
</evidence>
<name>A0A2N5Y3T7_9GAMM</name>
<dbReference type="EMBL" id="PKLZ01000003">
    <property type="protein sequence ID" value="PLW83056.1"/>
    <property type="molecule type" value="Genomic_DNA"/>
</dbReference>
<sequence>MNDNVKAAEARVLDGSVWADFCDALKEAGQLLDAEQAPQDVFSRTEGYRYLSRMLRAGLESFLESGDPLFPELRCPAHETIKLGADNPDNHYQSASIDPNHDYRITGTRGTVDYLGFGTVINRYSSGGGMKTDGWLDSRDMDINPDGTLEIIVSQNRQPGNWLPMGPETNSLNVRQTFQDRRSETRAEIRIERIGAEHERPAPLSAEKLDRGLLGAVQFMRNTTGLFEGWAESFLPTVNQVAPADQAYCQAIGGDPNIYYFHSSWELAEDEALLIHAPEVPDCQTWNFVLQNWWMESLDYRYHTIHYNKHSAHYEPDGSVVIVVSHQQPPQANWVETAGHRRGTLCWRWIGASEHPPVNARVVKFSELALA</sequence>
<organism evidence="2 3">
    <name type="scientific">Kineobactrum sediminis</name>
    <dbReference type="NCBI Taxonomy" id="1905677"/>
    <lineage>
        <taxon>Bacteria</taxon>
        <taxon>Pseudomonadati</taxon>
        <taxon>Pseudomonadota</taxon>
        <taxon>Gammaproteobacteria</taxon>
        <taxon>Cellvibrionales</taxon>
        <taxon>Halieaceae</taxon>
        <taxon>Kineobactrum</taxon>
    </lineage>
</organism>
<evidence type="ECO:0000313" key="2">
    <source>
        <dbReference type="EMBL" id="PLW83056.1"/>
    </source>
</evidence>
<dbReference type="Proteomes" id="UP000234845">
    <property type="component" value="Unassembled WGS sequence"/>
</dbReference>